<dbReference type="AlphaFoldDB" id="A0A9X1X009"/>
<evidence type="ECO:0000313" key="21">
    <source>
        <dbReference type="Proteomes" id="UP001139701"/>
    </source>
</evidence>
<keyword evidence="21" id="KW-1185">Reference proteome</keyword>
<evidence type="ECO:0000256" key="15">
    <source>
        <dbReference type="ARBA" id="ARBA00023136"/>
    </source>
</evidence>
<comment type="similarity">
    <text evidence="5 18">Belongs to the CDS family.</text>
</comment>
<dbReference type="GO" id="GO:0016024">
    <property type="term" value="P:CDP-diacylglycerol biosynthetic process"/>
    <property type="evidence" value="ECO:0007669"/>
    <property type="project" value="TreeGrafter"/>
</dbReference>
<evidence type="ECO:0000256" key="19">
    <source>
        <dbReference type="SAM" id="Phobius"/>
    </source>
</evidence>
<evidence type="ECO:0000256" key="11">
    <source>
        <dbReference type="ARBA" id="ARBA00022692"/>
    </source>
</evidence>
<comment type="subcellular location">
    <subcellularLocation>
        <location evidence="2">Cell membrane</location>
        <topology evidence="2">Multi-pass membrane protein</topology>
    </subcellularLocation>
</comment>
<dbReference type="EC" id="2.7.7.41" evidence="6 18"/>
<dbReference type="InterPro" id="IPR000374">
    <property type="entry name" value="PC_trans"/>
</dbReference>
<feature type="transmembrane region" description="Helical" evidence="19">
    <location>
        <begin position="114"/>
        <end position="134"/>
    </location>
</feature>
<feature type="transmembrane region" description="Helical" evidence="19">
    <location>
        <begin position="59"/>
        <end position="79"/>
    </location>
</feature>
<evidence type="ECO:0000256" key="10">
    <source>
        <dbReference type="ARBA" id="ARBA00022679"/>
    </source>
</evidence>
<feature type="transmembrane region" description="Helical" evidence="19">
    <location>
        <begin position="5"/>
        <end position="22"/>
    </location>
</feature>
<evidence type="ECO:0000256" key="1">
    <source>
        <dbReference type="ARBA" id="ARBA00001698"/>
    </source>
</evidence>
<dbReference type="PANTHER" id="PTHR46382:SF1">
    <property type="entry name" value="PHOSPHATIDATE CYTIDYLYLTRANSFERASE"/>
    <property type="match status" value="1"/>
</dbReference>
<evidence type="ECO:0000256" key="12">
    <source>
        <dbReference type="ARBA" id="ARBA00022695"/>
    </source>
</evidence>
<comment type="pathway">
    <text evidence="3 18">Phospholipid metabolism; CDP-diacylglycerol biosynthesis; CDP-diacylglycerol from sn-glycerol 3-phosphate: step 3/3.</text>
</comment>
<keyword evidence="17" id="KW-1208">Phospholipid metabolism</keyword>
<dbReference type="RefSeq" id="WP_241572130.1">
    <property type="nucleotide sequence ID" value="NZ_JAKUML010000012.1"/>
</dbReference>
<accession>A0A9X1X009</accession>
<evidence type="ECO:0000256" key="18">
    <source>
        <dbReference type="RuleBase" id="RU003938"/>
    </source>
</evidence>
<comment type="catalytic activity">
    <reaction evidence="1 18">
        <text>a 1,2-diacyl-sn-glycero-3-phosphate + CTP + H(+) = a CDP-1,2-diacyl-sn-glycerol + diphosphate</text>
        <dbReference type="Rhea" id="RHEA:16229"/>
        <dbReference type="ChEBI" id="CHEBI:15378"/>
        <dbReference type="ChEBI" id="CHEBI:33019"/>
        <dbReference type="ChEBI" id="CHEBI:37563"/>
        <dbReference type="ChEBI" id="CHEBI:58332"/>
        <dbReference type="ChEBI" id="CHEBI:58608"/>
        <dbReference type="EC" id="2.7.7.41"/>
    </reaction>
</comment>
<evidence type="ECO:0000256" key="17">
    <source>
        <dbReference type="ARBA" id="ARBA00023264"/>
    </source>
</evidence>
<evidence type="ECO:0000256" key="13">
    <source>
        <dbReference type="ARBA" id="ARBA00022989"/>
    </source>
</evidence>
<evidence type="ECO:0000256" key="5">
    <source>
        <dbReference type="ARBA" id="ARBA00010185"/>
    </source>
</evidence>
<dbReference type="Pfam" id="PF01148">
    <property type="entry name" value="CTP_transf_1"/>
    <property type="match status" value="1"/>
</dbReference>
<keyword evidence="16" id="KW-0594">Phospholipid biosynthesis</keyword>
<evidence type="ECO:0000256" key="16">
    <source>
        <dbReference type="ARBA" id="ARBA00023209"/>
    </source>
</evidence>
<evidence type="ECO:0000313" key="20">
    <source>
        <dbReference type="EMBL" id="MCJ8146957.1"/>
    </source>
</evidence>
<comment type="caution">
    <text evidence="20">The sequence shown here is derived from an EMBL/GenBank/DDBJ whole genome shotgun (WGS) entry which is preliminary data.</text>
</comment>
<dbReference type="PROSITE" id="PS01315">
    <property type="entry name" value="CDS"/>
    <property type="match status" value="1"/>
</dbReference>
<keyword evidence="11 18" id="KW-0812">Transmembrane</keyword>
<organism evidence="20 21">
    <name type="scientific">Acinetobacter sedimenti</name>
    <dbReference type="NCBI Taxonomy" id="2919922"/>
    <lineage>
        <taxon>Bacteria</taxon>
        <taxon>Pseudomonadati</taxon>
        <taxon>Pseudomonadota</taxon>
        <taxon>Gammaproteobacteria</taxon>
        <taxon>Moraxellales</taxon>
        <taxon>Moraxellaceae</taxon>
        <taxon>Acinetobacter</taxon>
    </lineage>
</organism>
<reference evidence="20" key="1">
    <citation type="submission" date="2022-02" db="EMBL/GenBank/DDBJ databases">
        <title>Acinetobacter A3.8 sp. nov., isolated from Sediment (Zhairuo Island).</title>
        <authorList>
            <person name="Zheng K."/>
        </authorList>
    </citation>
    <scope>NUCLEOTIDE SEQUENCE</scope>
    <source>
        <strain evidence="20">A3.8</strain>
    </source>
</reference>
<evidence type="ECO:0000256" key="7">
    <source>
        <dbReference type="ARBA" id="ARBA00019373"/>
    </source>
</evidence>
<dbReference type="Proteomes" id="UP001139701">
    <property type="component" value="Unassembled WGS sequence"/>
</dbReference>
<keyword evidence="14" id="KW-0443">Lipid metabolism</keyword>
<evidence type="ECO:0000256" key="2">
    <source>
        <dbReference type="ARBA" id="ARBA00004651"/>
    </source>
</evidence>
<dbReference type="PANTHER" id="PTHR46382">
    <property type="entry name" value="PHOSPHATIDATE CYTIDYLYLTRANSFERASE"/>
    <property type="match status" value="1"/>
</dbReference>
<dbReference type="EMBL" id="JAKUML010000012">
    <property type="protein sequence ID" value="MCJ8146957.1"/>
    <property type="molecule type" value="Genomic_DNA"/>
</dbReference>
<evidence type="ECO:0000256" key="8">
    <source>
        <dbReference type="ARBA" id="ARBA00022475"/>
    </source>
</evidence>
<proteinExistence type="inferred from homology"/>
<evidence type="ECO:0000256" key="6">
    <source>
        <dbReference type="ARBA" id="ARBA00012487"/>
    </source>
</evidence>
<keyword evidence="13 19" id="KW-1133">Transmembrane helix</keyword>
<keyword evidence="8" id="KW-1003">Cell membrane</keyword>
<keyword evidence="15 19" id="KW-0472">Membrane</keyword>
<evidence type="ECO:0000256" key="4">
    <source>
        <dbReference type="ARBA" id="ARBA00005189"/>
    </source>
</evidence>
<feature type="transmembrane region" description="Helical" evidence="19">
    <location>
        <begin position="180"/>
        <end position="199"/>
    </location>
</feature>
<gene>
    <name evidence="20" type="ORF">MKI79_08600</name>
</gene>
<keyword evidence="10 18" id="KW-0808">Transferase</keyword>
<feature type="transmembrane region" description="Helical" evidence="19">
    <location>
        <begin position="140"/>
        <end position="159"/>
    </location>
</feature>
<evidence type="ECO:0000256" key="3">
    <source>
        <dbReference type="ARBA" id="ARBA00005119"/>
    </source>
</evidence>
<keyword evidence="9" id="KW-0444">Lipid biosynthesis</keyword>
<feature type="transmembrane region" description="Helical" evidence="19">
    <location>
        <begin position="85"/>
        <end position="102"/>
    </location>
</feature>
<evidence type="ECO:0000256" key="9">
    <source>
        <dbReference type="ARBA" id="ARBA00022516"/>
    </source>
</evidence>
<name>A0A9X1X009_9GAMM</name>
<evidence type="ECO:0000256" key="14">
    <source>
        <dbReference type="ARBA" id="ARBA00023098"/>
    </source>
</evidence>
<keyword evidence="12 18" id="KW-0548">Nucleotidyltransferase</keyword>
<dbReference type="GO" id="GO:0005886">
    <property type="term" value="C:plasma membrane"/>
    <property type="evidence" value="ECO:0007669"/>
    <property type="project" value="UniProtKB-SubCell"/>
</dbReference>
<dbReference type="GO" id="GO:0004605">
    <property type="term" value="F:phosphatidate cytidylyltransferase activity"/>
    <property type="evidence" value="ECO:0007669"/>
    <property type="project" value="UniProtKB-EC"/>
</dbReference>
<comment type="pathway">
    <text evidence="4">Lipid metabolism.</text>
</comment>
<protein>
    <recommendedName>
        <fullName evidence="7 18">Phosphatidate cytidylyltransferase</fullName>
        <ecNumber evidence="6 18">2.7.7.41</ecNumber>
    </recommendedName>
</protein>
<feature type="transmembrane region" description="Helical" evidence="19">
    <location>
        <begin position="205"/>
        <end position="223"/>
    </location>
</feature>
<sequence>MLERIITALVLLVVVLVCMFASTSAYPMIGLMTLAALGAGYEWLKLVPLQADTQNHKMVAAWYYGSALALVSLLCMLYLADVWILFWLASILIWAVSIVWVRRYPNYDAWFNSSLLIVGAVFVLAAVTAIFFLWQFSPWWLMYVFLLVWGADSGAYFVGRKFGMRKLAPNVSPNKSVEGLLGGLATSALIMIAVSAVYLELSTTAFIIFLLLSMVTVAASVQGDLVESMIKRRAGVKDSGRIFPGHGGVLDRIDSLLSATPIFAAGLYLLKLMGIDV</sequence>